<evidence type="ECO:0000259" key="1">
    <source>
        <dbReference type="Pfam" id="PF07484"/>
    </source>
</evidence>
<proteinExistence type="predicted"/>
<evidence type="ECO:0000313" key="2">
    <source>
        <dbReference type="EMBL" id="MDR6238941.1"/>
    </source>
</evidence>
<evidence type="ECO:0000313" key="3">
    <source>
        <dbReference type="Proteomes" id="UP001185092"/>
    </source>
</evidence>
<dbReference type="RefSeq" id="WP_309938445.1">
    <property type="nucleotide sequence ID" value="NZ_AP025305.1"/>
</dbReference>
<dbReference type="Pfam" id="PF07484">
    <property type="entry name" value="Collar"/>
    <property type="match status" value="1"/>
</dbReference>
<comment type="caution">
    <text evidence="2">The sequence shown here is derived from an EMBL/GenBank/DDBJ whole genome shotgun (WGS) entry which is preliminary data.</text>
</comment>
<dbReference type="SUPFAM" id="SSF88874">
    <property type="entry name" value="Receptor-binding domain of short tail fibre protein gp12"/>
    <property type="match status" value="1"/>
</dbReference>
<protein>
    <submittedName>
        <fullName evidence="2">Microcystin-dependent protein</fullName>
    </submittedName>
</protein>
<keyword evidence="3" id="KW-1185">Reference proteome</keyword>
<feature type="domain" description="Phage tail collar" evidence="1">
    <location>
        <begin position="6"/>
        <end position="61"/>
    </location>
</feature>
<dbReference type="Proteomes" id="UP001185092">
    <property type="component" value="Unassembled WGS sequence"/>
</dbReference>
<dbReference type="InterPro" id="IPR011083">
    <property type="entry name" value="Phage_tail_collar_dom"/>
</dbReference>
<dbReference type="Gene3D" id="3.90.1340.10">
    <property type="entry name" value="Phage tail collar domain"/>
    <property type="match status" value="1"/>
</dbReference>
<accession>A0AAE3XJL4</accession>
<dbReference type="AlphaFoldDB" id="A0AAE3XJL4"/>
<gene>
    <name evidence="2" type="ORF">HNQ88_001978</name>
</gene>
<dbReference type="EMBL" id="JAVDQD010000002">
    <property type="protein sequence ID" value="MDR6238941.1"/>
    <property type="molecule type" value="Genomic_DNA"/>
</dbReference>
<reference evidence="2" key="1">
    <citation type="submission" date="2023-07" db="EMBL/GenBank/DDBJ databases">
        <title>Genomic Encyclopedia of Type Strains, Phase IV (KMG-IV): sequencing the most valuable type-strain genomes for metagenomic binning, comparative biology and taxonomic classification.</title>
        <authorList>
            <person name="Goeker M."/>
        </authorList>
    </citation>
    <scope>NUCLEOTIDE SEQUENCE</scope>
    <source>
        <strain evidence="2">DSM 26174</strain>
    </source>
</reference>
<sequence length="193" mass="20099">MEGTIGEIRLFGGNFAPRAWALCNGQLLSIAQNTALFSILGTTYGGDGRTTFALPDLRGRAAISSGTGPGLSTHKLGARSGTETVVLSQLQIPSHNHSAQFTQTAGVTHINAVADSANQEDPTNNYLAAANIAGTNQIYSDKTPDSQLASSPVTVTGTVAVGLTGASQDHNNMQPYLVVHYIICLQGVFPSRS</sequence>
<name>A0AAE3XJL4_9BACT</name>
<organism evidence="2 3">
    <name type="scientific">Aureibacter tunicatorum</name>
    <dbReference type="NCBI Taxonomy" id="866807"/>
    <lineage>
        <taxon>Bacteria</taxon>
        <taxon>Pseudomonadati</taxon>
        <taxon>Bacteroidota</taxon>
        <taxon>Cytophagia</taxon>
        <taxon>Cytophagales</taxon>
        <taxon>Persicobacteraceae</taxon>
        <taxon>Aureibacter</taxon>
    </lineage>
</organism>
<dbReference type="InterPro" id="IPR037053">
    <property type="entry name" value="Phage_tail_collar_dom_sf"/>
</dbReference>